<accession>A0A6C0EHA0</accession>
<sequence>MKHKKVSLEDFNKLSLINSDIVKCIIDDVELDSNKATDVFRHMASKTASSDIKQVINVNKIKNMRTNIPSKRMNFVDKNGTNMSMNRVGIKELLDATIHLVKLNKSSFKIEIKINKNETIAFSV</sequence>
<reference evidence="1" key="1">
    <citation type="journal article" date="2020" name="Nature">
        <title>Giant virus diversity and host interactions through global metagenomics.</title>
        <authorList>
            <person name="Schulz F."/>
            <person name="Roux S."/>
            <person name="Paez-Espino D."/>
            <person name="Jungbluth S."/>
            <person name="Walsh D.A."/>
            <person name="Denef V.J."/>
            <person name="McMahon K.D."/>
            <person name="Konstantinidis K.T."/>
            <person name="Eloe-Fadrosh E.A."/>
            <person name="Kyrpides N.C."/>
            <person name="Woyke T."/>
        </authorList>
    </citation>
    <scope>NUCLEOTIDE SEQUENCE</scope>
    <source>
        <strain evidence="1">GVMAG-M-3300000115-19</strain>
    </source>
</reference>
<dbReference type="EMBL" id="MN738842">
    <property type="protein sequence ID" value="QHT27803.1"/>
    <property type="molecule type" value="Genomic_DNA"/>
</dbReference>
<name>A0A6C0EHA0_9ZZZZ</name>
<organism evidence="1">
    <name type="scientific">viral metagenome</name>
    <dbReference type="NCBI Taxonomy" id="1070528"/>
    <lineage>
        <taxon>unclassified sequences</taxon>
        <taxon>metagenomes</taxon>
        <taxon>organismal metagenomes</taxon>
    </lineage>
</organism>
<dbReference type="AlphaFoldDB" id="A0A6C0EHA0"/>
<proteinExistence type="predicted"/>
<protein>
    <submittedName>
        <fullName evidence="1">Uncharacterized protein</fullName>
    </submittedName>
</protein>
<evidence type="ECO:0000313" key="1">
    <source>
        <dbReference type="EMBL" id="QHT27803.1"/>
    </source>
</evidence>